<dbReference type="PANTHER" id="PTHR45913">
    <property type="entry name" value="EPM2A-INTERACTING PROTEIN 1"/>
    <property type="match status" value="1"/>
</dbReference>
<dbReference type="Proteomes" id="UP000031668">
    <property type="component" value="Unassembled WGS sequence"/>
</dbReference>
<dbReference type="AlphaFoldDB" id="A0A0C2JWB5"/>
<sequence length="121" mass="14405">MIVMINIIDFIRKKDLNHKKFYSLVDEVGRSYRSDLSFTSPMVWLRLSAKPCFKLSSVIQIFMDLKGYLVSELSDTAWIKDRALLVYIMEHVNNFNRKPQEHKKLVIDLFEKEFLCRSKLE</sequence>
<dbReference type="PANTHER" id="PTHR45913:SF5">
    <property type="entry name" value="GENERAL TRANSCRIPTION FACTOR II-I REPEAT DOMAIN-CONTAINING PROTEIN 2A-LIKE PROTEIN"/>
    <property type="match status" value="1"/>
</dbReference>
<evidence type="ECO:0000313" key="2">
    <source>
        <dbReference type="Proteomes" id="UP000031668"/>
    </source>
</evidence>
<name>A0A0C2JWB5_THEKT</name>
<protein>
    <submittedName>
        <fullName evidence="1">General transcription factor II-I repeat domain-containing protein 2</fullName>
    </submittedName>
</protein>
<proteinExistence type="predicted"/>
<evidence type="ECO:0000313" key="1">
    <source>
        <dbReference type="EMBL" id="KII73738.1"/>
    </source>
</evidence>
<dbReference type="EMBL" id="JWZT01000690">
    <property type="protein sequence ID" value="KII73738.1"/>
    <property type="molecule type" value="Genomic_DNA"/>
</dbReference>
<reference evidence="1 2" key="1">
    <citation type="journal article" date="2014" name="Genome Biol. Evol.">
        <title>The genome of the myxosporean Thelohanellus kitauei shows adaptations to nutrient acquisition within its fish host.</title>
        <authorList>
            <person name="Yang Y."/>
            <person name="Xiong J."/>
            <person name="Zhou Z."/>
            <person name="Huo F."/>
            <person name="Miao W."/>
            <person name="Ran C."/>
            <person name="Liu Y."/>
            <person name="Zhang J."/>
            <person name="Feng J."/>
            <person name="Wang M."/>
            <person name="Wang M."/>
            <person name="Wang L."/>
            <person name="Yao B."/>
        </authorList>
    </citation>
    <scope>NUCLEOTIDE SEQUENCE [LARGE SCALE GENOMIC DNA]</scope>
    <source>
        <strain evidence="1">Wuqing</strain>
    </source>
</reference>
<keyword evidence="2" id="KW-1185">Reference proteome</keyword>
<accession>A0A0C2JWB5</accession>
<comment type="caution">
    <text evidence="1">The sequence shown here is derived from an EMBL/GenBank/DDBJ whole genome shotgun (WGS) entry which is preliminary data.</text>
</comment>
<organism evidence="1 2">
    <name type="scientific">Thelohanellus kitauei</name>
    <name type="common">Myxosporean</name>
    <dbReference type="NCBI Taxonomy" id="669202"/>
    <lineage>
        <taxon>Eukaryota</taxon>
        <taxon>Metazoa</taxon>
        <taxon>Cnidaria</taxon>
        <taxon>Myxozoa</taxon>
        <taxon>Myxosporea</taxon>
        <taxon>Bivalvulida</taxon>
        <taxon>Platysporina</taxon>
        <taxon>Myxobolidae</taxon>
        <taxon>Thelohanellus</taxon>
    </lineage>
</organism>
<gene>
    <name evidence="1" type="ORF">RF11_09641</name>
</gene>